<evidence type="ECO:0000256" key="7">
    <source>
        <dbReference type="ARBA" id="ARBA00023049"/>
    </source>
</evidence>
<comment type="cofactor">
    <cofactor evidence="1">
        <name>Zn(2+)</name>
        <dbReference type="ChEBI" id="CHEBI:29105"/>
    </cofactor>
</comment>
<evidence type="ECO:0000256" key="9">
    <source>
        <dbReference type="SAM" id="MobiDB-lite"/>
    </source>
</evidence>
<evidence type="ECO:0000256" key="2">
    <source>
        <dbReference type="ARBA" id="ARBA00007261"/>
    </source>
</evidence>
<dbReference type="InterPro" id="IPR007863">
    <property type="entry name" value="Peptidase_M16_C"/>
</dbReference>
<evidence type="ECO:0000256" key="3">
    <source>
        <dbReference type="ARBA" id="ARBA00022670"/>
    </source>
</evidence>
<dbReference type="InterPro" id="IPR011249">
    <property type="entry name" value="Metalloenz_LuxS/M16"/>
</dbReference>
<protein>
    <submittedName>
        <fullName evidence="13">Protease 3</fullName>
        <ecNumber evidence="13">3.4.24.55</ecNumber>
    </submittedName>
</protein>
<keyword evidence="4" id="KW-0479">Metal-binding</keyword>
<dbReference type="SUPFAM" id="SSF63411">
    <property type="entry name" value="LuxS/MPP-like metallohydrolase"/>
    <property type="match status" value="2"/>
</dbReference>
<dbReference type="Pfam" id="PF05193">
    <property type="entry name" value="Peptidase_M16_C"/>
    <property type="match status" value="1"/>
</dbReference>
<dbReference type="GO" id="GO:0004222">
    <property type="term" value="F:metalloendopeptidase activity"/>
    <property type="evidence" value="ECO:0007669"/>
    <property type="project" value="UniProtKB-EC"/>
</dbReference>
<keyword evidence="5 13" id="KW-0378">Hydrolase</keyword>
<dbReference type="GO" id="GO:0046872">
    <property type="term" value="F:metal ion binding"/>
    <property type="evidence" value="ECO:0007669"/>
    <property type="project" value="UniProtKB-KW"/>
</dbReference>
<dbReference type="EMBL" id="FWFK01000005">
    <property type="protein sequence ID" value="SLN60733.1"/>
    <property type="molecule type" value="Genomic_DNA"/>
</dbReference>
<evidence type="ECO:0000256" key="10">
    <source>
        <dbReference type="SAM" id="SignalP"/>
    </source>
</evidence>
<keyword evidence="6" id="KW-0862">Zinc</keyword>
<evidence type="ECO:0000256" key="5">
    <source>
        <dbReference type="ARBA" id="ARBA00022801"/>
    </source>
</evidence>
<evidence type="ECO:0000256" key="1">
    <source>
        <dbReference type="ARBA" id="ARBA00001947"/>
    </source>
</evidence>
<dbReference type="RefSeq" id="WP_085792738.1">
    <property type="nucleotide sequence ID" value="NZ_FWFK01000005.1"/>
</dbReference>
<feature type="compositionally biased region" description="Basic and acidic residues" evidence="9">
    <location>
        <begin position="250"/>
        <end position="267"/>
    </location>
</feature>
<keyword evidence="7" id="KW-0482">Metalloprotease</keyword>
<evidence type="ECO:0000259" key="11">
    <source>
        <dbReference type="Pfam" id="PF00675"/>
    </source>
</evidence>
<dbReference type="Pfam" id="PF00675">
    <property type="entry name" value="Peptidase_M16"/>
    <property type="match status" value="1"/>
</dbReference>
<dbReference type="Proteomes" id="UP000193570">
    <property type="component" value="Unassembled WGS sequence"/>
</dbReference>
<keyword evidence="10" id="KW-0732">Signal</keyword>
<dbReference type="PANTHER" id="PTHR43690">
    <property type="entry name" value="NARDILYSIN"/>
    <property type="match status" value="1"/>
</dbReference>
<dbReference type="AlphaFoldDB" id="A0A1X6ZTQ4"/>
<feature type="domain" description="Peptidase M16 C-terminal" evidence="12">
    <location>
        <begin position="207"/>
        <end position="384"/>
    </location>
</feature>
<dbReference type="PANTHER" id="PTHR43690:SF17">
    <property type="entry name" value="PROTEIN YHJJ"/>
    <property type="match status" value="1"/>
</dbReference>
<gene>
    <name evidence="13" type="primary">ptrA_1</name>
    <name evidence="13" type="ORF">ROJ8625_03081</name>
</gene>
<evidence type="ECO:0000259" key="12">
    <source>
        <dbReference type="Pfam" id="PF05193"/>
    </source>
</evidence>
<dbReference type="OrthoDB" id="9811314at2"/>
<dbReference type="InterPro" id="IPR001431">
    <property type="entry name" value="Pept_M16_Zn_BS"/>
</dbReference>
<feature type="domain" description="Peptidase M16 N-terminal" evidence="11">
    <location>
        <begin position="48"/>
        <end position="193"/>
    </location>
</feature>
<dbReference type="Gene3D" id="3.30.830.10">
    <property type="entry name" value="Metalloenzyme, LuxS/M16 peptidase-like"/>
    <property type="match status" value="2"/>
</dbReference>
<evidence type="ECO:0000313" key="13">
    <source>
        <dbReference type="EMBL" id="SLN60733.1"/>
    </source>
</evidence>
<keyword evidence="3 13" id="KW-0645">Protease</keyword>
<evidence type="ECO:0000313" key="14">
    <source>
        <dbReference type="Proteomes" id="UP000193570"/>
    </source>
</evidence>
<dbReference type="EC" id="3.4.24.55" evidence="13"/>
<feature type="region of interest" description="Disordered" evidence="9">
    <location>
        <begin position="450"/>
        <end position="487"/>
    </location>
</feature>
<keyword evidence="14" id="KW-1185">Reference proteome</keyword>
<dbReference type="InterPro" id="IPR011765">
    <property type="entry name" value="Pept_M16_N"/>
</dbReference>
<dbReference type="InterPro" id="IPR050626">
    <property type="entry name" value="Peptidase_M16"/>
</dbReference>
<evidence type="ECO:0000256" key="6">
    <source>
        <dbReference type="ARBA" id="ARBA00022833"/>
    </source>
</evidence>
<accession>A0A1X6ZTQ4</accession>
<feature type="signal peptide" evidence="10">
    <location>
        <begin position="1"/>
        <end position="29"/>
    </location>
</feature>
<feature type="chain" id="PRO_5013095384" evidence="10">
    <location>
        <begin position="30"/>
        <end position="487"/>
    </location>
</feature>
<feature type="region of interest" description="Disordered" evidence="9">
    <location>
        <begin position="244"/>
        <end position="267"/>
    </location>
</feature>
<evidence type="ECO:0000256" key="4">
    <source>
        <dbReference type="ARBA" id="ARBA00022723"/>
    </source>
</evidence>
<proteinExistence type="inferred from homology"/>
<dbReference type="PROSITE" id="PS00143">
    <property type="entry name" value="INSULINASE"/>
    <property type="match status" value="1"/>
</dbReference>
<comment type="similarity">
    <text evidence="2 8">Belongs to the peptidase M16 family.</text>
</comment>
<reference evidence="13 14" key="1">
    <citation type="submission" date="2017-03" db="EMBL/GenBank/DDBJ databases">
        <authorList>
            <person name="Afonso C.L."/>
            <person name="Miller P.J."/>
            <person name="Scott M.A."/>
            <person name="Spackman E."/>
            <person name="Goraichik I."/>
            <person name="Dimitrov K.M."/>
            <person name="Suarez D.L."/>
            <person name="Swayne D.E."/>
        </authorList>
    </citation>
    <scope>NUCLEOTIDE SEQUENCE [LARGE SCALE GENOMIC DNA]</scope>
    <source>
        <strain evidence="13 14">CECT 8625</strain>
    </source>
</reference>
<sequence length="487" mass="53573">MLTRLSTIAAAALLALPATTPILTGPATAQEAIEEQVTTFTLDNGMEVVVIENHRAPVVTHMVWYRAGAADETPGTSGVAHYLEHLLFKGTETLEPGEFSRVVARNGGSDNAFTSYDYTAYFQRVAADRLDRMMEMEADRMVNLQLTEEDADTERSVILEERNQRVENSPGALFNEQTSAALYLNHPYNTPVIGWRHEMEELDEVKARDFYETYYAPNNAILVVAGDVTPDEVRTMAERHYGAIPANESLPERTRPQEPPQRAERRLSMADPRVSQPYMVRTYLAPERDPGDQERAAALVILAEILGGGQTSVLTRTLQFERPAAVYTSAFYDGTSVDDTSFGIAAVPAEGVSLAALEADLNRVLENFMSEGIDPEQLERIKFRLRAQQIYALDNSDGLARRYGAALATGLTVEDVQDWPDVLQAVTEEDIMQAARELFVSDRSVTGYLTGDQSAAADEGESEVSPAATPTREPAADTIEGQGEITQ</sequence>
<evidence type="ECO:0000256" key="8">
    <source>
        <dbReference type="RuleBase" id="RU004447"/>
    </source>
</evidence>
<name>A0A1X6ZTQ4_9RHOB</name>
<organism evidence="13 14">
    <name type="scientific">Roseivivax jejudonensis</name>
    <dbReference type="NCBI Taxonomy" id="1529041"/>
    <lineage>
        <taxon>Bacteria</taxon>
        <taxon>Pseudomonadati</taxon>
        <taxon>Pseudomonadota</taxon>
        <taxon>Alphaproteobacteria</taxon>
        <taxon>Rhodobacterales</taxon>
        <taxon>Roseobacteraceae</taxon>
        <taxon>Roseivivax</taxon>
    </lineage>
</organism>
<dbReference type="GO" id="GO:0006508">
    <property type="term" value="P:proteolysis"/>
    <property type="evidence" value="ECO:0007669"/>
    <property type="project" value="UniProtKB-KW"/>
</dbReference>